<feature type="transmembrane region" description="Helical" evidence="1">
    <location>
        <begin position="65"/>
        <end position="84"/>
    </location>
</feature>
<dbReference type="EMBL" id="CM035421">
    <property type="protein sequence ID" value="KAH7387503.1"/>
    <property type="molecule type" value="Genomic_DNA"/>
</dbReference>
<dbReference type="Proteomes" id="UP000825935">
    <property type="component" value="Chromosome 16"/>
</dbReference>
<evidence type="ECO:0000313" key="2">
    <source>
        <dbReference type="EMBL" id="KAH7387503.1"/>
    </source>
</evidence>
<evidence type="ECO:0000256" key="1">
    <source>
        <dbReference type="SAM" id="Phobius"/>
    </source>
</evidence>
<reference evidence="2" key="1">
    <citation type="submission" date="2021-08" db="EMBL/GenBank/DDBJ databases">
        <title>WGS assembly of Ceratopteris richardii.</title>
        <authorList>
            <person name="Marchant D.B."/>
            <person name="Chen G."/>
            <person name="Jenkins J."/>
            <person name="Shu S."/>
            <person name="Leebens-Mack J."/>
            <person name="Grimwood J."/>
            <person name="Schmutz J."/>
            <person name="Soltis P."/>
            <person name="Soltis D."/>
            <person name="Chen Z.-H."/>
        </authorList>
    </citation>
    <scope>NUCLEOTIDE SEQUENCE</scope>
    <source>
        <strain evidence="2">Whitten #5841</strain>
        <tissue evidence="2">Leaf</tissue>
    </source>
</reference>
<name>A0A8T2T0I2_CERRI</name>
<dbReference type="PANTHER" id="PTHR34565">
    <property type="entry name" value="TRANSMEMBRANE PROTEIN"/>
    <property type="match status" value="1"/>
</dbReference>
<dbReference type="OrthoDB" id="15815at2759"/>
<comment type="caution">
    <text evidence="2">The sequence shown here is derived from an EMBL/GenBank/DDBJ whole genome shotgun (WGS) entry which is preliminary data.</text>
</comment>
<protein>
    <submittedName>
        <fullName evidence="2">Uncharacterized protein</fullName>
    </submittedName>
</protein>
<organism evidence="2 3">
    <name type="scientific">Ceratopteris richardii</name>
    <name type="common">Triangle waterfern</name>
    <dbReference type="NCBI Taxonomy" id="49495"/>
    <lineage>
        <taxon>Eukaryota</taxon>
        <taxon>Viridiplantae</taxon>
        <taxon>Streptophyta</taxon>
        <taxon>Embryophyta</taxon>
        <taxon>Tracheophyta</taxon>
        <taxon>Polypodiopsida</taxon>
        <taxon>Polypodiidae</taxon>
        <taxon>Polypodiales</taxon>
        <taxon>Pteridineae</taxon>
        <taxon>Pteridaceae</taxon>
        <taxon>Parkerioideae</taxon>
        <taxon>Ceratopteris</taxon>
    </lineage>
</organism>
<evidence type="ECO:0000313" key="3">
    <source>
        <dbReference type="Proteomes" id="UP000825935"/>
    </source>
</evidence>
<keyword evidence="3" id="KW-1185">Reference proteome</keyword>
<dbReference type="InterPro" id="IPR052867">
    <property type="entry name" value="ATP_Synthase_Subunit_6"/>
</dbReference>
<proteinExistence type="predicted"/>
<keyword evidence="1" id="KW-1133">Transmembrane helix</keyword>
<accession>A0A8T2T0I2</accession>
<gene>
    <name evidence="2" type="ORF">KP509_16G025600</name>
</gene>
<keyword evidence="1" id="KW-0472">Membrane</keyword>
<dbReference type="AlphaFoldDB" id="A0A8T2T0I2"/>
<keyword evidence="1" id="KW-0812">Transmembrane</keyword>
<dbReference type="PANTHER" id="PTHR34565:SF1">
    <property type="entry name" value="TRANSMEMBRANE PROTEIN"/>
    <property type="match status" value="1"/>
</dbReference>
<sequence length="102" mass="11352">MVSCVRHVPSFIVHKIRELLTLRLQIGAAKNSCHQISAALLVCGHISIMAVESYGRVALKEARRMWPFVMGFGVSMAIVLKVSLSLTPEDAKNSPFVKEHHR</sequence>